<dbReference type="PROSITE" id="PS51257">
    <property type="entry name" value="PROKAR_LIPOPROTEIN"/>
    <property type="match status" value="1"/>
</dbReference>
<dbReference type="AlphaFoldDB" id="A0AB37EAY6"/>
<dbReference type="KEGG" id="bmed:GYM46_13895"/>
<dbReference type="RefSeq" id="WP_040349666.1">
    <property type="nucleotide sequence ID" value="NZ_CP048751.1"/>
</dbReference>
<dbReference type="EMBL" id="CP048751">
    <property type="protein sequence ID" value="QIH73950.1"/>
    <property type="molecule type" value="Genomic_DNA"/>
</dbReference>
<dbReference type="Proteomes" id="UP000501325">
    <property type="component" value="Chromosome"/>
</dbReference>
<evidence type="ECO:0000313" key="2">
    <source>
        <dbReference type="Proteomes" id="UP000501325"/>
    </source>
</evidence>
<proteinExistence type="predicted"/>
<sequence length="149" mass="16495">MKRALFSVTALLAGCAGLGQKDMSTDADRATFLATLPAEDRETFELYFWALEVDPEPIKDRFGNCLNDRIGRATGQEPAAIAEEALDECFPIVDPLIRGTAMRVSALATGVTAADMRYWSEHQVREQRAELLVDLTKRIENSRFGAGRD</sequence>
<reference evidence="1 2" key="1">
    <citation type="submission" date="2020-01" db="EMBL/GenBank/DDBJ databases">
        <authorList>
            <person name="Wang S."/>
        </authorList>
    </citation>
    <scope>NUCLEOTIDE SEQUENCE [LARGE SCALE GENOMIC DNA]</scope>
    <source>
        <strain evidence="1 2">D151-2-6</strain>
    </source>
</reference>
<name>A0AB37EAY6_9CAUL</name>
<gene>
    <name evidence="1" type="ORF">GYM46_13895</name>
</gene>
<organism evidence="1 2">
    <name type="scientific">Brevundimonas mediterranea</name>
    <dbReference type="NCBI Taxonomy" id="74329"/>
    <lineage>
        <taxon>Bacteria</taxon>
        <taxon>Pseudomonadati</taxon>
        <taxon>Pseudomonadota</taxon>
        <taxon>Alphaproteobacteria</taxon>
        <taxon>Caulobacterales</taxon>
        <taxon>Caulobacteraceae</taxon>
        <taxon>Brevundimonas</taxon>
    </lineage>
</organism>
<protein>
    <submittedName>
        <fullName evidence="1">Uncharacterized protein</fullName>
    </submittedName>
</protein>
<evidence type="ECO:0000313" key="1">
    <source>
        <dbReference type="EMBL" id="QIH73950.1"/>
    </source>
</evidence>
<accession>A0AB37EAY6</accession>